<keyword evidence="1" id="KW-0175">Coiled coil</keyword>
<feature type="region of interest" description="Disordered" evidence="2">
    <location>
        <begin position="465"/>
        <end position="508"/>
    </location>
</feature>
<dbReference type="GO" id="GO:0005783">
    <property type="term" value="C:endoplasmic reticulum"/>
    <property type="evidence" value="ECO:0007669"/>
    <property type="project" value="TreeGrafter"/>
</dbReference>
<keyword evidence="4" id="KW-1185">Reference proteome</keyword>
<dbReference type="RefSeq" id="XP_038780747.1">
    <property type="nucleotide sequence ID" value="XM_038924819.1"/>
</dbReference>
<dbReference type="PANTHER" id="PTHR31027">
    <property type="entry name" value="NUCLEAR SEGREGATION PROTEIN BFR1"/>
    <property type="match status" value="1"/>
</dbReference>
<feature type="compositionally biased region" description="Basic and acidic residues" evidence="2">
    <location>
        <begin position="1"/>
        <end position="18"/>
    </location>
</feature>
<dbReference type="InterPro" id="IPR039604">
    <property type="entry name" value="Bfr1"/>
</dbReference>
<dbReference type="OrthoDB" id="2195113at2759"/>
<dbReference type="AlphaFoldDB" id="A0A875SBU7"/>
<feature type="compositionally biased region" description="Acidic residues" evidence="2">
    <location>
        <begin position="480"/>
        <end position="498"/>
    </location>
</feature>
<evidence type="ECO:0000313" key="4">
    <source>
        <dbReference type="Proteomes" id="UP000662931"/>
    </source>
</evidence>
<dbReference type="GO" id="GO:1990904">
    <property type="term" value="C:ribonucleoprotein complex"/>
    <property type="evidence" value="ECO:0007669"/>
    <property type="project" value="TreeGrafter"/>
</dbReference>
<dbReference type="Proteomes" id="UP000662931">
    <property type="component" value="Chromosome 4"/>
</dbReference>
<protein>
    <recommendedName>
        <fullName evidence="5">Nuclear segregation protein BFR1</fullName>
    </recommendedName>
</protein>
<accession>A0A875SBU7</accession>
<feature type="compositionally biased region" description="Basic and acidic residues" evidence="2">
    <location>
        <begin position="465"/>
        <end position="479"/>
    </location>
</feature>
<evidence type="ECO:0000256" key="2">
    <source>
        <dbReference type="SAM" id="MobiDB-lite"/>
    </source>
</evidence>
<dbReference type="GO" id="GO:0003729">
    <property type="term" value="F:mRNA binding"/>
    <property type="evidence" value="ECO:0007669"/>
    <property type="project" value="TreeGrafter"/>
</dbReference>
<gene>
    <name evidence="3" type="ORF">FOA43_004588</name>
</gene>
<proteinExistence type="predicted"/>
<dbReference type="KEGG" id="bnn:FOA43_004588"/>
<dbReference type="EMBL" id="CP064815">
    <property type="protein sequence ID" value="QPG77182.1"/>
    <property type="molecule type" value="Genomic_DNA"/>
</dbReference>
<sequence>MSIMELDKDSEETTEHVRYQKPRRYVKSPDFKARDAKVGEIRSSIKEIDEQISKISKDIEVTVTPKPIQEQRKGLTIELSSVIKTQGELKRKRLQINDQVKAIDLSLKQKINSIQNKTSKHSFKTAGEIDKRVKSLEDLIDTGSLKIVDERRYIKEISSLRRLRKDYASIEEEQKLIDSDKEKIKELKKSIGEASNKEAQAAFEKVTKQLDELSLQTKDIQKKRDDLFSLRRELYKNKDTLYDEMRAIRQDYDNQFQKFKQDLENEKKKREEEEKAYRLGVKKEELEAQIAKIQDESKKPANSNDIEIVENLLIHFDPSHVKTVSSTAIDGDSNKLNTHHRQEVKVEMPTNAVLIKKEPENFFSGSGKSRKSKKHGNKKRAVKFILEPVIISQLSSLGIPLPTSEEDSRKTIDLLKTKLAGFKDTQDEKTKANITAGEAKVSGLQKQIDAIEEDIEKETVKMEEAHKSKAKAKAEKDNEVDAEVEVEVEVEAEVEAEAEPARATSAEN</sequence>
<dbReference type="GO" id="GO:0008298">
    <property type="term" value="P:intracellular mRNA localization"/>
    <property type="evidence" value="ECO:0007669"/>
    <property type="project" value="TreeGrafter"/>
</dbReference>
<evidence type="ECO:0000313" key="3">
    <source>
        <dbReference type="EMBL" id="QPG77182.1"/>
    </source>
</evidence>
<feature type="coiled-coil region" evidence="1">
    <location>
        <begin position="249"/>
        <end position="296"/>
    </location>
</feature>
<feature type="region of interest" description="Disordered" evidence="2">
    <location>
        <begin position="1"/>
        <end position="21"/>
    </location>
</feature>
<name>A0A875SBU7_EENNA</name>
<dbReference type="GO" id="GO:0042175">
    <property type="term" value="C:nuclear outer membrane-endoplasmic reticulum membrane network"/>
    <property type="evidence" value="ECO:0007669"/>
    <property type="project" value="TreeGrafter"/>
</dbReference>
<organism evidence="3 4">
    <name type="scientific">Eeniella nana</name>
    <name type="common">Yeast</name>
    <name type="synonym">Brettanomyces nanus</name>
    <dbReference type="NCBI Taxonomy" id="13502"/>
    <lineage>
        <taxon>Eukaryota</taxon>
        <taxon>Fungi</taxon>
        <taxon>Dikarya</taxon>
        <taxon>Ascomycota</taxon>
        <taxon>Saccharomycotina</taxon>
        <taxon>Pichiomycetes</taxon>
        <taxon>Pichiales</taxon>
        <taxon>Pichiaceae</taxon>
        <taxon>Brettanomyces</taxon>
    </lineage>
</organism>
<dbReference type="PANTHER" id="PTHR31027:SF2">
    <property type="entry name" value="LEBERCILIN DOMAIN-CONTAINING PROTEIN"/>
    <property type="match status" value="1"/>
</dbReference>
<evidence type="ECO:0008006" key="5">
    <source>
        <dbReference type="Google" id="ProtNLM"/>
    </source>
</evidence>
<dbReference type="GeneID" id="62197988"/>
<evidence type="ECO:0000256" key="1">
    <source>
        <dbReference type="SAM" id="Coils"/>
    </source>
</evidence>
<reference evidence="3" key="1">
    <citation type="submission" date="2020-10" db="EMBL/GenBank/DDBJ databases">
        <authorList>
            <person name="Roach M.J.R."/>
        </authorList>
    </citation>
    <scope>NUCLEOTIDE SEQUENCE</scope>
    <source>
        <strain evidence="3">CBS 1945</strain>
    </source>
</reference>
<feature type="coiled-coil region" evidence="1">
    <location>
        <begin position="170"/>
        <end position="223"/>
    </location>
</feature>